<keyword evidence="2" id="KW-1185">Reference proteome</keyword>
<protein>
    <recommendedName>
        <fullName evidence="3">MalT-like TPR region domain-containing protein</fullName>
    </recommendedName>
</protein>
<reference evidence="1 2" key="1">
    <citation type="submission" date="2023-12" db="EMBL/GenBank/DDBJ databases">
        <title>A high-quality genome assembly for Dillenia turbinata (Dilleniales).</title>
        <authorList>
            <person name="Chanderbali A."/>
        </authorList>
    </citation>
    <scope>NUCLEOTIDE SEQUENCE [LARGE SCALE GENOMIC DNA]</scope>
    <source>
        <strain evidence="1">LSX21</strain>
        <tissue evidence="1">Leaf</tissue>
    </source>
</reference>
<accession>A0AAN8W8I3</accession>
<dbReference type="GO" id="GO:0005739">
    <property type="term" value="C:mitochondrion"/>
    <property type="evidence" value="ECO:0007669"/>
    <property type="project" value="TreeGrafter"/>
</dbReference>
<dbReference type="InterPro" id="IPR011990">
    <property type="entry name" value="TPR-like_helical_dom_sf"/>
</dbReference>
<gene>
    <name evidence="1" type="ORF">RJ641_024744</name>
</gene>
<dbReference type="Proteomes" id="UP001370490">
    <property type="component" value="Unassembled WGS sequence"/>
</dbReference>
<name>A0AAN8W8I3_9MAGN</name>
<dbReference type="EMBL" id="JBAMMX010000003">
    <property type="protein sequence ID" value="KAK6943642.1"/>
    <property type="molecule type" value="Genomic_DNA"/>
</dbReference>
<dbReference type="PANTHER" id="PTHR47868">
    <property type="entry name" value="OS05G0457700 PROTEIN"/>
    <property type="match status" value="1"/>
</dbReference>
<dbReference type="Gene3D" id="1.25.40.10">
    <property type="entry name" value="Tetratricopeptide repeat domain"/>
    <property type="match status" value="1"/>
</dbReference>
<evidence type="ECO:0000313" key="1">
    <source>
        <dbReference type="EMBL" id="KAK6943642.1"/>
    </source>
</evidence>
<sequence length="409" mass="44276">MIRVATKSLRRTAAAVASRTFLSSLPSSSSFSLISSRNLTQSSQVNTVTVEMINYALSLARSHKSDGLDSQAMLVLEQCLSAQSTPQAKGLVHLAMSTVLHERGDVEDAMNKLQTIQDSTDYALGVRVAALEGLVGLHLEKGQDDTSAVLADKWLQLFEEKGPLLALEDGFEVFQARVKALKGLIEVISGNLESAGSSFQGIQDSIGSSGSAGLSCGEYMHATQNFSSAKEFYEKLVQGQPMTTNSGEPLVLATCNMAPEMVFLAATCALGQLEMHLGNFDVAEELLTKALSKTEEHFGSNHQKVGVILLCIALMFRHKASLEHSSSLLIQEGLYRRAIDLLKAPPLETEGLEAHIQSSDIVVLARGERMKNWAEATWRNPRLSLAEALDFSKTGSKVPVVDLRISRVL</sequence>
<dbReference type="AlphaFoldDB" id="A0AAN8W8I3"/>
<dbReference type="SUPFAM" id="SSF48452">
    <property type="entry name" value="TPR-like"/>
    <property type="match status" value="1"/>
</dbReference>
<evidence type="ECO:0008006" key="3">
    <source>
        <dbReference type="Google" id="ProtNLM"/>
    </source>
</evidence>
<proteinExistence type="predicted"/>
<comment type="caution">
    <text evidence="1">The sequence shown here is derived from an EMBL/GenBank/DDBJ whole genome shotgun (WGS) entry which is preliminary data.</text>
</comment>
<evidence type="ECO:0000313" key="2">
    <source>
        <dbReference type="Proteomes" id="UP001370490"/>
    </source>
</evidence>
<dbReference type="PANTHER" id="PTHR47868:SF2">
    <property type="entry name" value="OS05G0457700 PROTEIN"/>
    <property type="match status" value="1"/>
</dbReference>
<organism evidence="1 2">
    <name type="scientific">Dillenia turbinata</name>
    <dbReference type="NCBI Taxonomy" id="194707"/>
    <lineage>
        <taxon>Eukaryota</taxon>
        <taxon>Viridiplantae</taxon>
        <taxon>Streptophyta</taxon>
        <taxon>Embryophyta</taxon>
        <taxon>Tracheophyta</taxon>
        <taxon>Spermatophyta</taxon>
        <taxon>Magnoliopsida</taxon>
        <taxon>eudicotyledons</taxon>
        <taxon>Gunneridae</taxon>
        <taxon>Pentapetalae</taxon>
        <taxon>Dilleniales</taxon>
        <taxon>Dilleniaceae</taxon>
        <taxon>Dillenia</taxon>
    </lineage>
</organism>